<dbReference type="PANTHER" id="PTHR22946:SF9">
    <property type="entry name" value="POLYKETIDE TRANSFERASE AF380"/>
    <property type="match status" value="1"/>
</dbReference>
<dbReference type="Gene3D" id="3.40.50.1820">
    <property type="entry name" value="alpha/beta hydrolase"/>
    <property type="match status" value="1"/>
</dbReference>
<reference evidence="3 4" key="1">
    <citation type="submission" date="2018-08" db="EMBL/GenBank/DDBJ databases">
        <title>Proposal of Muricauda 72 sp.nov. and Muricauda NH166 sp.nov., isolated from seawater.</title>
        <authorList>
            <person name="Cheng H."/>
            <person name="Wu Y.-H."/>
            <person name="Guo L.-L."/>
            <person name="Xu X.-W."/>
        </authorList>
    </citation>
    <scope>NUCLEOTIDE SEQUENCE [LARGE SCALE GENOMIC DNA]</scope>
    <source>
        <strain evidence="3 4">KCTC 22173</strain>
    </source>
</reference>
<proteinExistence type="predicted"/>
<dbReference type="RefSeq" id="WP_119608544.1">
    <property type="nucleotide sequence ID" value="NZ_QXFH01000074.1"/>
</dbReference>
<keyword evidence="1 3" id="KW-0378">Hydrolase</keyword>
<dbReference type="InterPro" id="IPR029058">
    <property type="entry name" value="AB_hydrolase_fold"/>
</dbReference>
<dbReference type="GO" id="GO:0052689">
    <property type="term" value="F:carboxylic ester hydrolase activity"/>
    <property type="evidence" value="ECO:0007669"/>
    <property type="project" value="UniProtKB-ARBA"/>
</dbReference>
<dbReference type="InterPro" id="IPR050261">
    <property type="entry name" value="FrsA_esterase"/>
</dbReference>
<name>A0A3A1NBA0_9FLAO</name>
<dbReference type="OrthoDB" id="9810066at2"/>
<evidence type="ECO:0000259" key="2">
    <source>
        <dbReference type="Pfam" id="PF01738"/>
    </source>
</evidence>
<accession>A0A3A1NBA0</accession>
<evidence type="ECO:0000313" key="4">
    <source>
        <dbReference type="Proteomes" id="UP000266067"/>
    </source>
</evidence>
<keyword evidence="4" id="KW-1185">Reference proteome</keyword>
<dbReference type="Pfam" id="PF01738">
    <property type="entry name" value="DLH"/>
    <property type="match status" value="1"/>
</dbReference>
<dbReference type="InterPro" id="IPR002925">
    <property type="entry name" value="Dienelactn_hydro"/>
</dbReference>
<dbReference type="Proteomes" id="UP000266067">
    <property type="component" value="Unassembled WGS sequence"/>
</dbReference>
<dbReference type="SUPFAM" id="SSF53474">
    <property type="entry name" value="alpha/beta-Hydrolases"/>
    <property type="match status" value="1"/>
</dbReference>
<feature type="domain" description="Dienelactone hydrolase" evidence="2">
    <location>
        <begin position="79"/>
        <end position="201"/>
    </location>
</feature>
<sequence length="216" mass="24101">MFTKEININVKDTTLEGNLTIPANPKGLVIFSHGSGSSRFSPRNNFVANILQTKGIATLLFDLLTEREDSVYQNRFDINKLTKRLIETTQWIYHQDDTLKLPIGYFGASTGAASALRAAAFFGNSISAVVSRGGRPDLALNELDEVKAPTLLLVGGLDTEVIWLNQKAYEQLECQKKLEIVPGASHLFEEPGKLESVAYLAAEWFDKWFEKTQEYV</sequence>
<evidence type="ECO:0000256" key="1">
    <source>
        <dbReference type="ARBA" id="ARBA00022801"/>
    </source>
</evidence>
<gene>
    <name evidence="3" type="ORF">D2V08_12750</name>
</gene>
<comment type="caution">
    <text evidence="3">The sequence shown here is derived from an EMBL/GenBank/DDBJ whole genome shotgun (WGS) entry which is preliminary data.</text>
</comment>
<organism evidence="3 4">
    <name type="scientific">Flagellimonas lutimaris</name>
    <dbReference type="NCBI Taxonomy" id="475082"/>
    <lineage>
        <taxon>Bacteria</taxon>
        <taxon>Pseudomonadati</taxon>
        <taxon>Bacteroidota</taxon>
        <taxon>Flavobacteriia</taxon>
        <taxon>Flavobacteriales</taxon>
        <taxon>Flavobacteriaceae</taxon>
        <taxon>Flagellimonas</taxon>
    </lineage>
</organism>
<evidence type="ECO:0000313" key="3">
    <source>
        <dbReference type="EMBL" id="RIV32573.1"/>
    </source>
</evidence>
<dbReference type="EMBL" id="QXFH01000074">
    <property type="protein sequence ID" value="RIV32573.1"/>
    <property type="molecule type" value="Genomic_DNA"/>
</dbReference>
<dbReference type="PANTHER" id="PTHR22946">
    <property type="entry name" value="DIENELACTONE HYDROLASE DOMAIN-CONTAINING PROTEIN-RELATED"/>
    <property type="match status" value="1"/>
</dbReference>
<protein>
    <submittedName>
        <fullName evidence="3">Alpha/beta hydrolase</fullName>
    </submittedName>
</protein>
<dbReference type="AlphaFoldDB" id="A0A3A1NBA0"/>